<protein>
    <submittedName>
        <fullName evidence="2">Uncharacterized protein</fullName>
    </submittedName>
</protein>
<feature type="compositionally biased region" description="Polar residues" evidence="1">
    <location>
        <begin position="77"/>
        <end position="108"/>
    </location>
</feature>
<gene>
    <name evidence="2" type="ORF">L198_02464</name>
</gene>
<evidence type="ECO:0000256" key="1">
    <source>
        <dbReference type="SAM" id="MobiDB-lite"/>
    </source>
</evidence>
<dbReference type="AlphaFoldDB" id="A0A1E3JRY5"/>
<dbReference type="RefSeq" id="XP_019033665.1">
    <property type="nucleotide sequence ID" value="XM_019174613.1"/>
</dbReference>
<evidence type="ECO:0000313" key="3">
    <source>
        <dbReference type="Proteomes" id="UP000094819"/>
    </source>
</evidence>
<reference evidence="2 3" key="1">
    <citation type="submission" date="2016-06" db="EMBL/GenBank/DDBJ databases">
        <title>Evolution of pathogenesis and genome organization in the Tremellales.</title>
        <authorList>
            <person name="Cuomo C."/>
            <person name="Litvintseva A."/>
            <person name="Heitman J."/>
            <person name="Chen Y."/>
            <person name="Sun S."/>
            <person name="Springer D."/>
            <person name="Dromer F."/>
            <person name="Young S."/>
            <person name="Zeng Q."/>
            <person name="Chapman S."/>
            <person name="Gujja S."/>
            <person name="Saif S."/>
            <person name="Birren B."/>
        </authorList>
    </citation>
    <scope>NUCLEOTIDE SEQUENCE [LARGE SCALE GENOMIC DNA]</scope>
    <source>
        <strain evidence="2 3">CBS 7118</strain>
    </source>
</reference>
<name>A0A1E3JRY5_9TREE</name>
<feature type="compositionally biased region" description="Polar residues" evidence="1">
    <location>
        <begin position="292"/>
        <end position="315"/>
    </location>
</feature>
<evidence type="ECO:0000313" key="2">
    <source>
        <dbReference type="EMBL" id="ODO03614.1"/>
    </source>
</evidence>
<keyword evidence="3" id="KW-1185">Reference proteome</keyword>
<dbReference type="OrthoDB" id="2568889at2759"/>
<feature type="region of interest" description="Disordered" evidence="1">
    <location>
        <begin position="153"/>
        <end position="325"/>
    </location>
</feature>
<organism evidence="2 3">
    <name type="scientific">Cryptococcus wingfieldii CBS 7118</name>
    <dbReference type="NCBI Taxonomy" id="1295528"/>
    <lineage>
        <taxon>Eukaryota</taxon>
        <taxon>Fungi</taxon>
        <taxon>Dikarya</taxon>
        <taxon>Basidiomycota</taxon>
        <taxon>Agaricomycotina</taxon>
        <taxon>Tremellomycetes</taxon>
        <taxon>Tremellales</taxon>
        <taxon>Cryptococcaceae</taxon>
        <taxon>Cryptococcus</taxon>
    </lineage>
</organism>
<sequence>MSLLSNAIDDMKRSMKNSATAQRVVGFQYRNMKRSILHYKTVLKEKEERIGVIEREQEALLSENYELHERLAKAQSEIHTLQRSQSQHPSQVTPQSNPQHYPVSDQSQIQPEMHRYSPQGAFHGPHSMAPLPTVQEEDFGVSWNAGEDGYHKKRRVDSLDQQPRRFVPPTPTSGSSDIHLNSHFVPHLQPHHTASARPPSRAFVPPAPMRPTPMLTAANRPQSTMDMRPTQGNLGGDTRQKLDAYRYDPTNPSPPRRMNSPERPSTALPSLSSASSRLDMRQPTSFVERLKQSNSSFLQRPASTRPTPLSRQNLNLDGMDAGDKPSIARMRSEVPQARPMSAMMGRQAGQTRRLGNRF</sequence>
<dbReference type="EMBL" id="AWGH01000005">
    <property type="protein sequence ID" value="ODO03614.1"/>
    <property type="molecule type" value="Genomic_DNA"/>
</dbReference>
<accession>A0A1E3JRY5</accession>
<dbReference type="GeneID" id="30191677"/>
<feature type="region of interest" description="Disordered" evidence="1">
    <location>
        <begin position="76"/>
        <end position="108"/>
    </location>
</feature>
<dbReference type="Proteomes" id="UP000094819">
    <property type="component" value="Unassembled WGS sequence"/>
</dbReference>
<feature type="compositionally biased region" description="Low complexity" evidence="1">
    <location>
        <begin position="263"/>
        <end position="277"/>
    </location>
</feature>
<proteinExistence type="predicted"/>
<comment type="caution">
    <text evidence="2">The sequence shown here is derived from an EMBL/GenBank/DDBJ whole genome shotgun (WGS) entry which is preliminary data.</text>
</comment>
<feature type="region of interest" description="Disordered" evidence="1">
    <location>
        <begin position="337"/>
        <end position="358"/>
    </location>
</feature>